<proteinExistence type="predicted"/>
<feature type="transmembrane region" description="Helical" evidence="1">
    <location>
        <begin position="12"/>
        <end position="29"/>
    </location>
</feature>
<reference evidence="2" key="1">
    <citation type="submission" date="2023-06" db="EMBL/GenBank/DDBJ databases">
        <title>Genome sequence of Methanosarcinaceae archaeon Ag5.</title>
        <authorList>
            <person name="Protasov E."/>
            <person name="Platt K."/>
            <person name="Poehlein A."/>
            <person name="Daniel R."/>
            <person name="Brune A."/>
        </authorList>
    </citation>
    <scope>NUCLEOTIDE SEQUENCE</scope>
    <source>
        <strain evidence="2">Ag5</strain>
    </source>
</reference>
<dbReference type="AlphaFoldDB" id="A0AAE4MII3"/>
<feature type="transmembrane region" description="Helical" evidence="1">
    <location>
        <begin position="63"/>
        <end position="81"/>
    </location>
</feature>
<keyword evidence="3" id="KW-1185">Reference proteome</keyword>
<keyword evidence="1" id="KW-0812">Transmembrane</keyword>
<keyword evidence="1" id="KW-1133">Transmembrane helix</keyword>
<name>A0AAE4MII3_9EURY</name>
<evidence type="ECO:0000313" key="2">
    <source>
        <dbReference type="EMBL" id="MDV0446569.1"/>
    </source>
</evidence>
<dbReference type="Proteomes" id="UP001271789">
    <property type="component" value="Unassembled WGS sequence"/>
</dbReference>
<dbReference type="RefSeq" id="WP_338098968.1">
    <property type="nucleotide sequence ID" value="NZ_JAWDKD010000008.1"/>
</dbReference>
<protein>
    <submittedName>
        <fullName evidence="2">Uncharacterized protein</fullName>
    </submittedName>
</protein>
<evidence type="ECO:0000313" key="3">
    <source>
        <dbReference type="Proteomes" id="UP001271789"/>
    </source>
</evidence>
<accession>A0AAE4MII3</accession>
<organism evidence="2 3">
    <name type="scientific">Methanolapillus africanus</name>
    <dbReference type="NCBI Taxonomy" id="3028297"/>
    <lineage>
        <taxon>Archaea</taxon>
        <taxon>Methanobacteriati</taxon>
        <taxon>Methanobacteriota</taxon>
        <taxon>Stenosarchaea group</taxon>
        <taxon>Methanomicrobia</taxon>
        <taxon>Methanosarcinales</taxon>
        <taxon>Methanosarcinaceae</taxon>
        <taxon>Methanolapillus</taxon>
    </lineage>
</organism>
<feature type="transmembrane region" description="Helical" evidence="1">
    <location>
        <begin position="114"/>
        <end position="135"/>
    </location>
</feature>
<dbReference type="EMBL" id="JAWDKD010000008">
    <property type="protein sequence ID" value="MDV0446569.1"/>
    <property type="molecule type" value="Genomic_DNA"/>
</dbReference>
<feature type="transmembrane region" description="Helical" evidence="1">
    <location>
        <begin position="35"/>
        <end position="56"/>
    </location>
</feature>
<comment type="caution">
    <text evidence="2">The sequence shown here is derived from an EMBL/GenBank/DDBJ whole genome shotgun (WGS) entry which is preliminary data.</text>
</comment>
<sequence length="136" mass="15472">MKYQKIIQNTILLLVFLILYIAAVWLIYADTLSGWLFWIGVVPTFLFMIGGGAVYGYISKNKIVSTIFGAALPIIFFWTVFWNHMSLQVLVLSVIAGSSGWFFALQEKNSEIKGLYYVIIAFSIFFEIVLFLGSFN</sequence>
<gene>
    <name evidence="2" type="ORF">MsAg5_04140</name>
</gene>
<feature type="transmembrane region" description="Helical" evidence="1">
    <location>
        <begin position="87"/>
        <end position="105"/>
    </location>
</feature>
<evidence type="ECO:0000256" key="1">
    <source>
        <dbReference type="SAM" id="Phobius"/>
    </source>
</evidence>
<keyword evidence="1" id="KW-0472">Membrane</keyword>